<reference evidence="2" key="2">
    <citation type="submission" date="2021-04" db="EMBL/GenBank/DDBJ databases">
        <authorList>
            <person name="Gilroy R."/>
        </authorList>
    </citation>
    <scope>NUCLEOTIDE SEQUENCE</scope>
    <source>
        <strain evidence="2">2189</strain>
    </source>
</reference>
<evidence type="ECO:0000313" key="2">
    <source>
        <dbReference type="EMBL" id="HIX50138.1"/>
    </source>
</evidence>
<proteinExistence type="predicted"/>
<reference evidence="2" key="1">
    <citation type="journal article" date="2021" name="PeerJ">
        <title>Extensive microbial diversity within the chicken gut microbiome revealed by metagenomics and culture.</title>
        <authorList>
            <person name="Gilroy R."/>
            <person name="Ravi A."/>
            <person name="Getino M."/>
            <person name="Pursley I."/>
            <person name="Horton D.L."/>
            <person name="Alikhan N.F."/>
            <person name="Baker D."/>
            <person name="Gharbi K."/>
            <person name="Hall N."/>
            <person name="Watson M."/>
            <person name="Adriaenssens E.M."/>
            <person name="Foster-Nyarko E."/>
            <person name="Jarju S."/>
            <person name="Secka A."/>
            <person name="Antonio M."/>
            <person name="Oren A."/>
            <person name="Chaudhuri R.R."/>
            <person name="La Ragione R."/>
            <person name="Hildebrand F."/>
            <person name="Pallen M.J."/>
        </authorList>
    </citation>
    <scope>NUCLEOTIDE SEQUENCE</scope>
    <source>
        <strain evidence="2">2189</strain>
    </source>
</reference>
<evidence type="ECO:0000313" key="3">
    <source>
        <dbReference type="Proteomes" id="UP000886847"/>
    </source>
</evidence>
<feature type="signal peptide" evidence="1">
    <location>
        <begin position="1"/>
        <end position="28"/>
    </location>
</feature>
<name>A0A9D2AU98_9FIRM</name>
<keyword evidence="1" id="KW-0732">Signal</keyword>
<protein>
    <submittedName>
        <fullName evidence="2">Uncharacterized protein</fullName>
    </submittedName>
</protein>
<evidence type="ECO:0000256" key="1">
    <source>
        <dbReference type="SAM" id="SignalP"/>
    </source>
</evidence>
<comment type="caution">
    <text evidence="2">The sequence shown here is derived from an EMBL/GenBank/DDBJ whole genome shotgun (WGS) entry which is preliminary data.</text>
</comment>
<accession>A0A9D2AU98</accession>
<gene>
    <name evidence="2" type="ORF">H9851_02540</name>
</gene>
<feature type="chain" id="PRO_5038920332" evidence="1">
    <location>
        <begin position="29"/>
        <end position="164"/>
    </location>
</feature>
<dbReference type="AlphaFoldDB" id="A0A9D2AU98"/>
<organism evidence="2 3">
    <name type="scientific">Candidatus Borkfalkia faecavium</name>
    <dbReference type="NCBI Taxonomy" id="2838508"/>
    <lineage>
        <taxon>Bacteria</taxon>
        <taxon>Bacillati</taxon>
        <taxon>Bacillota</taxon>
        <taxon>Clostridia</taxon>
        <taxon>Christensenellales</taxon>
        <taxon>Christensenellaceae</taxon>
        <taxon>Candidatus Borkfalkia</taxon>
    </lineage>
</organism>
<sequence length="164" mass="18111">MSVKKRCFGLAAALSCALLICGGLPVQAAAAQEAAPVAYAAEAEADLRGLVTNLSIEVGSEGDRIWGQAKNNFTLFPSTIEVYVELYSSTQYPYSFREMELEAEDYTADLNMGDALRVYASTGGEQKYWLARMRYKFDDRNWAEKLSPIVIYSADGEFLGEAFE</sequence>
<dbReference type="EMBL" id="DXEW01000012">
    <property type="protein sequence ID" value="HIX50138.1"/>
    <property type="molecule type" value="Genomic_DNA"/>
</dbReference>
<dbReference type="Proteomes" id="UP000886847">
    <property type="component" value="Unassembled WGS sequence"/>
</dbReference>